<name>A0AAV1K705_9NEOP</name>
<proteinExistence type="predicted"/>
<reference evidence="1 2" key="1">
    <citation type="submission" date="2023-11" db="EMBL/GenBank/DDBJ databases">
        <authorList>
            <person name="Okamura Y."/>
        </authorList>
    </citation>
    <scope>NUCLEOTIDE SEQUENCE [LARGE SCALE GENOMIC DNA]</scope>
</reference>
<sequence length="66" mass="7267">MATPAARAYESKTARAFDVIMRGRKNNIMQQITRSYGARAAVASSATEHEETRTIAIATELPRKSL</sequence>
<evidence type="ECO:0000313" key="2">
    <source>
        <dbReference type="Proteomes" id="UP001497472"/>
    </source>
</evidence>
<keyword evidence="2" id="KW-1185">Reference proteome</keyword>
<dbReference type="EMBL" id="CAVLEF010000283">
    <property type="protein sequence ID" value="CAK1556145.1"/>
    <property type="molecule type" value="Genomic_DNA"/>
</dbReference>
<dbReference type="Proteomes" id="UP001497472">
    <property type="component" value="Unassembled WGS sequence"/>
</dbReference>
<dbReference type="AlphaFoldDB" id="A0AAV1K705"/>
<comment type="caution">
    <text evidence="1">The sequence shown here is derived from an EMBL/GenBank/DDBJ whole genome shotgun (WGS) entry which is preliminary data.</text>
</comment>
<gene>
    <name evidence="1" type="ORF">LNINA_LOCUS14912</name>
</gene>
<protein>
    <submittedName>
        <fullName evidence="1">Uncharacterized protein</fullName>
    </submittedName>
</protein>
<evidence type="ECO:0000313" key="1">
    <source>
        <dbReference type="EMBL" id="CAK1556145.1"/>
    </source>
</evidence>
<accession>A0AAV1K705</accession>
<organism evidence="1 2">
    <name type="scientific">Leptosia nina</name>
    <dbReference type="NCBI Taxonomy" id="320188"/>
    <lineage>
        <taxon>Eukaryota</taxon>
        <taxon>Metazoa</taxon>
        <taxon>Ecdysozoa</taxon>
        <taxon>Arthropoda</taxon>
        <taxon>Hexapoda</taxon>
        <taxon>Insecta</taxon>
        <taxon>Pterygota</taxon>
        <taxon>Neoptera</taxon>
        <taxon>Endopterygota</taxon>
        <taxon>Lepidoptera</taxon>
        <taxon>Glossata</taxon>
        <taxon>Ditrysia</taxon>
        <taxon>Papilionoidea</taxon>
        <taxon>Pieridae</taxon>
        <taxon>Pierinae</taxon>
        <taxon>Leptosia</taxon>
    </lineage>
</organism>